<reference evidence="2 3" key="1">
    <citation type="journal article" date="2011" name="Nat. Genet.">
        <title>The genome of the mesopolyploid crop species Brassica rapa.</title>
        <authorList>
            <consortium name="Brassica rapa Genome Sequencing Project Consortium"/>
            <person name="Wang X."/>
            <person name="Wang H."/>
            <person name="Wang J."/>
            <person name="Sun R."/>
            <person name="Wu J."/>
            <person name="Liu S."/>
            <person name="Bai Y."/>
            <person name="Mun J.H."/>
            <person name="Bancroft I."/>
            <person name="Cheng F."/>
            <person name="Huang S."/>
            <person name="Li X."/>
            <person name="Hua W."/>
            <person name="Wang J."/>
            <person name="Wang X."/>
            <person name="Freeling M."/>
            <person name="Pires J.C."/>
            <person name="Paterson A.H."/>
            <person name="Chalhoub B."/>
            <person name="Wang B."/>
            <person name="Hayward A."/>
            <person name="Sharpe A.G."/>
            <person name="Park B.S."/>
            <person name="Weisshaar B."/>
            <person name="Liu B."/>
            <person name="Li B."/>
            <person name="Liu B."/>
            <person name="Tong C."/>
            <person name="Song C."/>
            <person name="Duran C."/>
            <person name="Peng C."/>
            <person name="Geng C."/>
            <person name="Koh C."/>
            <person name="Lin C."/>
            <person name="Edwards D."/>
            <person name="Mu D."/>
            <person name="Shen D."/>
            <person name="Soumpourou E."/>
            <person name="Li F."/>
            <person name="Fraser F."/>
            <person name="Conant G."/>
            <person name="Lassalle G."/>
            <person name="King G.J."/>
            <person name="Bonnema G."/>
            <person name="Tang H."/>
            <person name="Wang H."/>
            <person name="Belcram H."/>
            <person name="Zhou H."/>
            <person name="Hirakawa H."/>
            <person name="Abe H."/>
            <person name="Guo H."/>
            <person name="Wang H."/>
            <person name="Jin H."/>
            <person name="Parkin I.A."/>
            <person name="Batley J."/>
            <person name="Kim J.S."/>
            <person name="Just J."/>
            <person name="Li J."/>
            <person name="Xu J."/>
            <person name="Deng J."/>
            <person name="Kim J.A."/>
            <person name="Li J."/>
            <person name="Yu J."/>
            <person name="Meng J."/>
            <person name="Wang J."/>
            <person name="Min J."/>
            <person name="Poulain J."/>
            <person name="Wang J."/>
            <person name="Hatakeyama K."/>
            <person name="Wu K."/>
            <person name="Wang L."/>
            <person name="Fang L."/>
            <person name="Trick M."/>
            <person name="Links M.G."/>
            <person name="Zhao M."/>
            <person name="Jin M."/>
            <person name="Ramchiary N."/>
            <person name="Drou N."/>
            <person name="Berkman P.J."/>
            <person name="Cai Q."/>
            <person name="Huang Q."/>
            <person name="Li R."/>
            <person name="Tabata S."/>
            <person name="Cheng S."/>
            <person name="Zhang S."/>
            <person name="Zhang S."/>
            <person name="Huang S."/>
            <person name="Sato S."/>
            <person name="Sun S."/>
            <person name="Kwon S.J."/>
            <person name="Choi S.R."/>
            <person name="Lee T.H."/>
            <person name="Fan W."/>
            <person name="Zhao X."/>
            <person name="Tan X."/>
            <person name="Xu X."/>
            <person name="Wang Y."/>
            <person name="Qiu Y."/>
            <person name="Yin Y."/>
            <person name="Li Y."/>
            <person name="Du Y."/>
            <person name="Liao Y."/>
            <person name="Lim Y."/>
            <person name="Narusaka Y."/>
            <person name="Wang Y."/>
            <person name="Wang Z."/>
            <person name="Li Z."/>
            <person name="Wang Z."/>
            <person name="Xiong Z."/>
            <person name="Zhang Z."/>
        </authorList>
    </citation>
    <scope>NUCLEOTIDE SEQUENCE [LARGE SCALE GENOMIC DNA]</scope>
    <source>
        <strain evidence="2 3">cv. Chiifu-401-42</strain>
    </source>
</reference>
<dbReference type="InParanoid" id="M4EEY3"/>
<dbReference type="AlphaFoldDB" id="M4EEY3"/>
<dbReference type="Proteomes" id="UP000011750">
    <property type="component" value="Chromosome A05"/>
</dbReference>
<evidence type="ECO:0000256" key="1">
    <source>
        <dbReference type="SAM" id="MobiDB-lite"/>
    </source>
</evidence>
<evidence type="ECO:0000313" key="3">
    <source>
        <dbReference type="Proteomes" id="UP000011750"/>
    </source>
</evidence>
<dbReference type="Gramene" id="Bra027345.1">
    <property type="protein sequence ID" value="Bra027345.1-P"/>
    <property type="gene ID" value="Bra027345"/>
</dbReference>
<name>M4EEY3_BRACM</name>
<keyword evidence="3" id="KW-1185">Reference proteome</keyword>
<dbReference type="EnsemblPlants" id="Bra027345.1">
    <property type="protein sequence ID" value="Bra027345.1-P"/>
    <property type="gene ID" value="Bra027345"/>
</dbReference>
<protein>
    <submittedName>
        <fullName evidence="2">Uncharacterized protein</fullName>
    </submittedName>
</protein>
<feature type="compositionally biased region" description="Pro residues" evidence="1">
    <location>
        <begin position="33"/>
        <end position="42"/>
    </location>
</feature>
<reference evidence="2 3" key="2">
    <citation type="journal article" date="2018" name="Hortic Res">
        <title>Improved Brassica rapa reference genome by single-molecule sequencing and chromosome conformation capture technologies.</title>
        <authorList>
            <person name="Zhang L."/>
            <person name="Cai X."/>
            <person name="Wu J."/>
            <person name="Liu M."/>
            <person name="Grob S."/>
            <person name="Cheng F."/>
            <person name="Liang J."/>
            <person name="Cai C."/>
            <person name="Liu Z."/>
            <person name="Liu B."/>
            <person name="Wang F."/>
            <person name="Li S."/>
            <person name="Liu F."/>
            <person name="Li X."/>
            <person name="Cheng L."/>
            <person name="Yang W."/>
            <person name="Li M.H."/>
            <person name="Grossniklaus U."/>
            <person name="Zheng H."/>
            <person name="Wang X."/>
        </authorList>
    </citation>
    <scope>NUCLEOTIDE SEQUENCE [LARGE SCALE GENOMIC DNA]</scope>
    <source>
        <strain evidence="2 3">cv. Chiifu-401-42</strain>
    </source>
</reference>
<reference evidence="2" key="3">
    <citation type="submission" date="2023-03" db="UniProtKB">
        <authorList>
            <consortium name="EnsemblPlants"/>
        </authorList>
    </citation>
    <scope>IDENTIFICATION</scope>
    <source>
        <strain evidence="2">cv. Chiifu-401-42</strain>
    </source>
</reference>
<feature type="region of interest" description="Disordered" evidence="1">
    <location>
        <begin position="1"/>
        <end position="77"/>
    </location>
</feature>
<proteinExistence type="predicted"/>
<dbReference type="HOGENOM" id="CLU_644596_0_0_1"/>
<evidence type="ECO:0000313" key="2">
    <source>
        <dbReference type="EnsemblPlants" id="Bra027345.1-P"/>
    </source>
</evidence>
<organism evidence="2 3">
    <name type="scientific">Brassica campestris</name>
    <name type="common">Field mustard</name>
    <dbReference type="NCBI Taxonomy" id="3711"/>
    <lineage>
        <taxon>Eukaryota</taxon>
        <taxon>Viridiplantae</taxon>
        <taxon>Streptophyta</taxon>
        <taxon>Embryophyta</taxon>
        <taxon>Tracheophyta</taxon>
        <taxon>Spermatophyta</taxon>
        <taxon>Magnoliopsida</taxon>
        <taxon>eudicotyledons</taxon>
        <taxon>Gunneridae</taxon>
        <taxon>Pentapetalae</taxon>
        <taxon>rosids</taxon>
        <taxon>malvids</taxon>
        <taxon>Brassicales</taxon>
        <taxon>Brassicaceae</taxon>
        <taxon>Brassiceae</taxon>
        <taxon>Brassica</taxon>
    </lineage>
</organism>
<accession>M4EEY3</accession>
<sequence>MESPAATSSESLLPPEPLDPDLDMVFPMDSPVPLVPPDPPPVLRLKLTPYPRRGPSHMDLNPRPPPEPPDPPDRATLSQSKTFTIITIEQLFPHLELALVDPKNLLVISVSHSRWALSCEVVNHFVSTILKPRILDIFIVSTDGLRLTRAGSSFFFFPCSIISIIHVSPPPPSRLFKLGLKRYPEDSCHQPPQTYFPSQQVVNLVADVGGNPLRHPSLNHGFMNLSSDVSGNPLRRSALSHLSVNLVSDVGGNPLRHPVMSHQKIVRSCCRRTTFTSSSIVESTSIPYLLSMNGENFSDSFSSFSFSLLTGLLPCGAVCTGPEGAIEITPVFLVGEDCLSTSLVTISQLSDFVVEALSTHSNLVLNLLSTSYEDLSCLFLLDEPSKDSKVMLSAHNFHFLIYCGEYFNTISPFNEWRKFLGFFFEF</sequence>